<sequence>MEFKDRNVPEILVAASSQTMAHFIEEHLSQCNCRIHVELTGEKALDYIVENEPFCAVFDTRLEDADGETICRILKDGYEKCATKLILFGLNRNDIFYATKSDGQIYESENEIPELVEMINSLLQEYCTEQKENEQTDDEVQKTKMHPSAKKCAFRAMKKEQLCYEIMNSIYEAGMFTIDLDEFSERLLKIAASVFGADCAVLILNTNPPQIYTFGFCTENNFLEEFINVCLSDFNREDKKLKSEDCIVRNLPSEDEYLQNRFELSSYRCIELNGTDFNGTIHLASNARGSFGNSMDSLIEFFVEKSVIFLEQALYYKRASFTEQRLRRAFSRFVPEEVIDRLTEDAASETESINEKRKVAVLICDIRNFTSISERNKPENVVSFLNEYFKKMVEVIKKHGGAIDKFMGDAIMALFGTPVSYEDNARRAVDAALEMQSLVPSISCSNLFIPEGMNFNVGIGIHYGDVIVGSIGCAEKSDYTVIGDTVNLASRLEGLTKSYGAGIIISEAVKNELNRKYNLLHLDSVKVKGKSVGVQIYRVDENALNADYVQCYKKALDLYTNGAWNLAASYFERAQQLSPADKSASKMYERCLEFISNPPLNWDGAYSLNTK</sequence>
<dbReference type="Proteomes" id="UP000595224">
    <property type="component" value="Chromosome"/>
</dbReference>
<dbReference type="RefSeq" id="WP_198442709.1">
    <property type="nucleotide sequence ID" value="NZ_CBCSHE010000024.1"/>
</dbReference>
<dbReference type="InterPro" id="IPR011006">
    <property type="entry name" value="CheY-like_superfamily"/>
</dbReference>
<dbReference type="AlphaFoldDB" id="A0A7T3RDG7"/>
<evidence type="ECO:0000259" key="1">
    <source>
        <dbReference type="PROSITE" id="PS50125"/>
    </source>
</evidence>
<proteinExistence type="predicted"/>
<dbReference type="KEGG" id="tper:IWA51_00340"/>
<accession>A0A7T3RDG7</accession>
<dbReference type="CDD" id="cd07302">
    <property type="entry name" value="CHD"/>
    <property type="match status" value="1"/>
</dbReference>
<dbReference type="GO" id="GO:0006171">
    <property type="term" value="P:cAMP biosynthetic process"/>
    <property type="evidence" value="ECO:0007669"/>
    <property type="project" value="TreeGrafter"/>
</dbReference>
<dbReference type="SUPFAM" id="SSF52172">
    <property type="entry name" value="CheY-like"/>
    <property type="match status" value="1"/>
</dbReference>
<dbReference type="InterPro" id="IPR001054">
    <property type="entry name" value="A/G_cyclase"/>
</dbReference>
<dbReference type="EMBL" id="CP064936">
    <property type="protein sequence ID" value="QQA01117.1"/>
    <property type="molecule type" value="Genomic_DNA"/>
</dbReference>
<dbReference type="PANTHER" id="PTHR43081:SF1">
    <property type="entry name" value="ADENYLATE CYCLASE, TERMINAL-DIFFERENTIATION SPECIFIC"/>
    <property type="match status" value="1"/>
</dbReference>
<dbReference type="InterPro" id="IPR029787">
    <property type="entry name" value="Nucleotide_cyclase"/>
</dbReference>
<evidence type="ECO:0000313" key="2">
    <source>
        <dbReference type="EMBL" id="QQA01117.1"/>
    </source>
</evidence>
<feature type="domain" description="Guanylate cyclase" evidence="1">
    <location>
        <begin position="360"/>
        <end position="493"/>
    </location>
</feature>
<dbReference type="SMART" id="SM00044">
    <property type="entry name" value="CYCc"/>
    <property type="match status" value="1"/>
</dbReference>
<protein>
    <submittedName>
        <fullName evidence="2">Guanylate cyclase</fullName>
    </submittedName>
</protein>
<dbReference type="SUPFAM" id="SSF55073">
    <property type="entry name" value="Nucleotide cyclase"/>
    <property type="match status" value="1"/>
</dbReference>
<dbReference type="Gene3D" id="3.30.70.1230">
    <property type="entry name" value="Nucleotide cyclase"/>
    <property type="match status" value="1"/>
</dbReference>
<dbReference type="PROSITE" id="PS50125">
    <property type="entry name" value="GUANYLATE_CYCLASE_2"/>
    <property type="match status" value="1"/>
</dbReference>
<dbReference type="PANTHER" id="PTHR43081">
    <property type="entry name" value="ADENYLATE CYCLASE, TERMINAL-DIFFERENTIATION SPECIFIC-RELATED"/>
    <property type="match status" value="1"/>
</dbReference>
<name>A0A7T3RDG7_9SPIR</name>
<keyword evidence="3" id="KW-1185">Reference proteome</keyword>
<dbReference type="InterPro" id="IPR050697">
    <property type="entry name" value="Adenylyl/Guanylyl_Cyclase_3/4"/>
</dbReference>
<dbReference type="GO" id="GO:0004016">
    <property type="term" value="F:adenylate cyclase activity"/>
    <property type="evidence" value="ECO:0007669"/>
    <property type="project" value="UniProtKB-ARBA"/>
</dbReference>
<organism evidence="2 3">
    <name type="scientific">Treponema peruense</name>
    <dbReference type="NCBI Taxonomy" id="2787628"/>
    <lineage>
        <taxon>Bacteria</taxon>
        <taxon>Pseudomonadati</taxon>
        <taxon>Spirochaetota</taxon>
        <taxon>Spirochaetia</taxon>
        <taxon>Spirochaetales</taxon>
        <taxon>Treponemataceae</taxon>
        <taxon>Treponema</taxon>
    </lineage>
</organism>
<dbReference type="GO" id="GO:0035556">
    <property type="term" value="P:intracellular signal transduction"/>
    <property type="evidence" value="ECO:0007669"/>
    <property type="project" value="InterPro"/>
</dbReference>
<gene>
    <name evidence="2" type="ORF">IWA51_00340</name>
</gene>
<evidence type="ECO:0000313" key="3">
    <source>
        <dbReference type="Proteomes" id="UP000595224"/>
    </source>
</evidence>
<dbReference type="Gene3D" id="3.40.50.2300">
    <property type="match status" value="1"/>
</dbReference>
<dbReference type="Pfam" id="PF00211">
    <property type="entry name" value="Guanylate_cyc"/>
    <property type="match status" value="1"/>
</dbReference>
<reference evidence="2 3" key="1">
    <citation type="submission" date="2020-11" db="EMBL/GenBank/DDBJ databases">
        <title>Treponema Peruensis nv. sp., first commensal Treponema isolated from human feces.</title>
        <authorList>
            <person name="Belkhou C."/>
            <person name="Raes J."/>
        </authorList>
    </citation>
    <scope>NUCLEOTIDE SEQUENCE [LARGE SCALE GENOMIC DNA]</scope>
    <source>
        <strain evidence="2 3">RCC2812</strain>
    </source>
</reference>